<protein>
    <submittedName>
        <fullName evidence="2">Uncharacterized protein</fullName>
    </submittedName>
</protein>
<name>A0A8D8RHR8_9HEMI</name>
<feature type="compositionally biased region" description="Polar residues" evidence="1">
    <location>
        <begin position="1"/>
        <end position="11"/>
    </location>
</feature>
<evidence type="ECO:0000256" key="1">
    <source>
        <dbReference type="SAM" id="MobiDB-lite"/>
    </source>
</evidence>
<feature type="compositionally biased region" description="Polar residues" evidence="1">
    <location>
        <begin position="121"/>
        <end position="139"/>
    </location>
</feature>
<feature type="compositionally biased region" description="Polar residues" evidence="1">
    <location>
        <begin position="195"/>
        <end position="204"/>
    </location>
</feature>
<feature type="compositionally biased region" description="Low complexity" evidence="1">
    <location>
        <begin position="80"/>
        <end position="109"/>
    </location>
</feature>
<feature type="region of interest" description="Disordered" evidence="1">
    <location>
        <begin position="1"/>
        <end position="45"/>
    </location>
</feature>
<feature type="compositionally biased region" description="Polar residues" evidence="1">
    <location>
        <begin position="25"/>
        <end position="40"/>
    </location>
</feature>
<accession>A0A8D8RHR8</accession>
<feature type="region of interest" description="Disordered" evidence="1">
    <location>
        <begin position="71"/>
        <end position="227"/>
    </location>
</feature>
<proteinExistence type="predicted"/>
<dbReference type="EMBL" id="HBUF01166930">
    <property type="protein sequence ID" value="CAG6651295.1"/>
    <property type="molecule type" value="Transcribed_RNA"/>
</dbReference>
<sequence>MNAHNPNSPKNPQDVKSPFDGPKGSPQSGFLGNNGVQQPGSLDKHFDESILYGNAKNTNLPQNLVGAPVEGLNTLTGNSPQKIPQKGGQQPGTLGNNLNSNGLDSPNNPHIGGSPVDGLNQYGNPPQQISPKTAQQPGTIGNGPDTKKLDNTHYYGPNSPNNPISDHPLDGVNTYGNSPKQMSPKGAPIPVYAGSNPSGTNNEVASPYGGVGTPSKGTQGTGSTGGKNFNGINPNGPLNKPINGLLQKTTVIPFDDEIPPGPKVVPVGLDLNPAEMEKVCALPQLPKGENMCYQRNKTNSNTLATWVKICEAIATSMGYCQGECLYIESPIDTGIYYSVCAISKSNTLDTSDTSKWVYLTTQDIPILLPPDQMCTKNRYKVLHETVPAPRK</sequence>
<reference evidence="2" key="1">
    <citation type="submission" date="2021-05" db="EMBL/GenBank/DDBJ databases">
        <authorList>
            <person name="Alioto T."/>
            <person name="Alioto T."/>
            <person name="Gomez Garrido J."/>
        </authorList>
    </citation>
    <scope>NUCLEOTIDE SEQUENCE</scope>
</reference>
<evidence type="ECO:0000313" key="2">
    <source>
        <dbReference type="EMBL" id="CAG6651295.1"/>
    </source>
</evidence>
<dbReference type="AlphaFoldDB" id="A0A8D8RHR8"/>
<organism evidence="2">
    <name type="scientific">Cacopsylla melanoneura</name>
    <dbReference type="NCBI Taxonomy" id="428564"/>
    <lineage>
        <taxon>Eukaryota</taxon>
        <taxon>Metazoa</taxon>
        <taxon>Ecdysozoa</taxon>
        <taxon>Arthropoda</taxon>
        <taxon>Hexapoda</taxon>
        <taxon>Insecta</taxon>
        <taxon>Pterygota</taxon>
        <taxon>Neoptera</taxon>
        <taxon>Paraneoptera</taxon>
        <taxon>Hemiptera</taxon>
        <taxon>Sternorrhyncha</taxon>
        <taxon>Psylloidea</taxon>
        <taxon>Psyllidae</taxon>
        <taxon>Psyllinae</taxon>
        <taxon>Cacopsylla</taxon>
    </lineage>
</organism>